<dbReference type="Gene3D" id="1.10.1660.10">
    <property type="match status" value="1"/>
</dbReference>
<dbReference type="Pfam" id="PF13411">
    <property type="entry name" value="MerR_1"/>
    <property type="match status" value="1"/>
</dbReference>
<sequence length="280" mass="30509">MLSIGEFSEMCHLSPQALRFYHARELLVPAEVDERTGYRGYSFDQVEQAMVITVLRGAGMGVELVRRALDEPDAAPGLLRRHEEEVRRLRRAQDEALGDARELLGSWPEVRRRSVPAMTVASKPVPGPVAARDRYDWAEVDDATTAAVREVVGAVESCGAEVSGPPWRSWAAETPEQKRRGLTAEGPHWLVKVPFVTAGAAVPALPGDIEVQPFAAREELSILLPGRDSVAKFGTALSRLVAHPLDAAYVDMSRMRHVLHEHGVETAVAIRALDGTGDAG</sequence>
<evidence type="ECO:0000313" key="4">
    <source>
        <dbReference type="Proteomes" id="UP001596220"/>
    </source>
</evidence>
<dbReference type="EMBL" id="JBHSQO010000061">
    <property type="protein sequence ID" value="MFC6094350.1"/>
    <property type="molecule type" value="Genomic_DNA"/>
</dbReference>
<dbReference type="PROSITE" id="PS50937">
    <property type="entry name" value="HTH_MERR_2"/>
    <property type="match status" value="1"/>
</dbReference>
<name>A0ABW1PFY4_9PSEU</name>
<organism evidence="3 4">
    <name type="scientific">Saccharothrix lopnurensis</name>
    <dbReference type="NCBI Taxonomy" id="1670621"/>
    <lineage>
        <taxon>Bacteria</taxon>
        <taxon>Bacillati</taxon>
        <taxon>Actinomycetota</taxon>
        <taxon>Actinomycetes</taxon>
        <taxon>Pseudonocardiales</taxon>
        <taxon>Pseudonocardiaceae</taxon>
        <taxon>Saccharothrix</taxon>
    </lineage>
</organism>
<dbReference type="InterPro" id="IPR000551">
    <property type="entry name" value="MerR-type_HTH_dom"/>
</dbReference>
<evidence type="ECO:0000259" key="2">
    <source>
        <dbReference type="PROSITE" id="PS50937"/>
    </source>
</evidence>
<gene>
    <name evidence="3" type="ORF">ACFP3R_34220</name>
</gene>
<evidence type="ECO:0000313" key="3">
    <source>
        <dbReference type="EMBL" id="MFC6094350.1"/>
    </source>
</evidence>
<dbReference type="InterPro" id="IPR009061">
    <property type="entry name" value="DNA-bd_dom_put_sf"/>
</dbReference>
<proteinExistence type="predicted"/>
<keyword evidence="4" id="KW-1185">Reference proteome</keyword>
<dbReference type="Proteomes" id="UP001596220">
    <property type="component" value="Unassembled WGS sequence"/>
</dbReference>
<dbReference type="PANTHER" id="PTHR30204">
    <property type="entry name" value="REDOX-CYCLING DRUG-SENSING TRANSCRIPTIONAL ACTIVATOR SOXR"/>
    <property type="match status" value="1"/>
</dbReference>
<evidence type="ECO:0000256" key="1">
    <source>
        <dbReference type="ARBA" id="ARBA00023125"/>
    </source>
</evidence>
<dbReference type="RefSeq" id="WP_380642516.1">
    <property type="nucleotide sequence ID" value="NZ_JBHSQO010000061.1"/>
</dbReference>
<accession>A0ABW1PFY4</accession>
<dbReference type="InterPro" id="IPR047057">
    <property type="entry name" value="MerR_fam"/>
</dbReference>
<dbReference type="PANTHER" id="PTHR30204:SF97">
    <property type="entry name" value="MERR FAMILY REGULATORY PROTEIN"/>
    <property type="match status" value="1"/>
</dbReference>
<dbReference type="SUPFAM" id="SSF46955">
    <property type="entry name" value="Putative DNA-binding domain"/>
    <property type="match status" value="1"/>
</dbReference>
<protein>
    <submittedName>
        <fullName evidence="3">MerR family transcriptional regulator</fullName>
    </submittedName>
</protein>
<feature type="domain" description="HTH merR-type" evidence="2">
    <location>
        <begin position="1"/>
        <end position="71"/>
    </location>
</feature>
<keyword evidence="1" id="KW-0238">DNA-binding</keyword>
<comment type="caution">
    <text evidence="3">The sequence shown here is derived from an EMBL/GenBank/DDBJ whole genome shotgun (WGS) entry which is preliminary data.</text>
</comment>
<dbReference type="SMART" id="SM00422">
    <property type="entry name" value="HTH_MERR"/>
    <property type="match status" value="1"/>
</dbReference>
<reference evidence="4" key="1">
    <citation type="journal article" date="2019" name="Int. J. Syst. Evol. Microbiol.">
        <title>The Global Catalogue of Microorganisms (GCM) 10K type strain sequencing project: providing services to taxonomists for standard genome sequencing and annotation.</title>
        <authorList>
            <consortium name="The Broad Institute Genomics Platform"/>
            <consortium name="The Broad Institute Genome Sequencing Center for Infectious Disease"/>
            <person name="Wu L."/>
            <person name="Ma J."/>
        </authorList>
    </citation>
    <scope>NUCLEOTIDE SEQUENCE [LARGE SCALE GENOMIC DNA]</scope>
    <source>
        <strain evidence="4">CGMCC 4.7246</strain>
    </source>
</reference>